<evidence type="ECO:0000256" key="4">
    <source>
        <dbReference type="ARBA" id="ARBA00023015"/>
    </source>
</evidence>
<organism evidence="12 13">
    <name type="scientific">Cryomyces antarcticus</name>
    <dbReference type="NCBI Taxonomy" id="329879"/>
    <lineage>
        <taxon>Eukaryota</taxon>
        <taxon>Fungi</taxon>
        <taxon>Dikarya</taxon>
        <taxon>Ascomycota</taxon>
        <taxon>Pezizomycotina</taxon>
        <taxon>Dothideomycetes</taxon>
        <taxon>Dothideomycetes incertae sedis</taxon>
        <taxon>Cryomyces</taxon>
    </lineage>
</organism>
<reference evidence="12 13" key="1">
    <citation type="submission" date="2023-08" db="EMBL/GenBank/DDBJ databases">
        <title>Black Yeasts Isolated from many extreme environments.</title>
        <authorList>
            <person name="Coleine C."/>
            <person name="Stajich J.E."/>
            <person name="Selbmann L."/>
        </authorList>
    </citation>
    <scope>NUCLEOTIDE SEQUENCE [LARGE SCALE GENOMIC DNA]</scope>
    <source>
        <strain evidence="12 13">CCFEE 536</strain>
    </source>
</reference>
<dbReference type="Pfam" id="PF08638">
    <property type="entry name" value="Med14"/>
    <property type="match status" value="1"/>
</dbReference>
<dbReference type="InterPro" id="IPR055122">
    <property type="entry name" value="Med14_N"/>
</dbReference>
<evidence type="ECO:0000256" key="2">
    <source>
        <dbReference type="ARBA" id="ARBA00007813"/>
    </source>
</evidence>
<keyword evidence="13" id="KW-1185">Reference proteome</keyword>
<keyword evidence="5 9" id="KW-0010">Activator</keyword>
<comment type="subunit">
    <text evidence="9">Component of the Mediator complex.</text>
</comment>
<evidence type="ECO:0000313" key="13">
    <source>
        <dbReference type="Proteomes" id="UP001357485"/>
    </source>
</evidence>
<protein>
    <recommendedName>
        <fullName evidence="3 9">Mediator of RNA polymerase II transcription subunit 14</fullName>
    </recommendedName>
    <alternativeName>
        <fullName evidence="8 9">Mediator complex subunit 14</fullName>
    </alternativeName>
</protein>
<dbReference type="InterPro" id="IPR013947">
    <property type="entry name" value="Mediator_Med14"/>
</dbReference>
<dbReference type="Proteomes" id="UP001357485">
    <property type="component" value="Unassembled WGS sequence"/>
</dbReference>
<feature type="region of interest" description="Disordered" evidence="10">
    <location>
        <begin position="1"/>
        <end position="34"/>
    </location>
</feature>
<evidence type="ECO:0000313" key="12">
    <source>
        <dbReference type="EMBL" id="KAK5128655.1"/>
    </source>
</evidence>
<name>A0ABR0KT89_9PEZI</name>
<gene>
    <name evidence="12" type="primary">RGR1_1</name>
    <name evidence="12" type="ORF">LTR16_002487</name>
</gene>
<accession>A0ABR0KT89</accession>
<feature type="domain" description="Mediator complex subunit MED14 N-terminal" evidence="11">
    <location>
        <begin position="96"/>
        <end position="243"/>
    </location>
</feature>
<evidence type="ECO:0000256" key="7">
    <source>
        <dbReference type="ARBA" id="ARBA00023242"/>
    </source>
</evidence>
<evidence type="ECO:0000256" key="1">
    <source>
        <dbReference type="ARBA" id="ARBA00004123"/>
    </source>
</evidence>
<keyword evidence="6 9" id="KW-0804">Transcription</keyword>
<comment type="subcellular location">
    <subcellularLocation>
        <location evidence="1 9">Nucleus</location>
    </subcellularLocation>
</comment>
<evidence type="ECO:0000256" key="8">
    <source>
        <dbReference type="ARBA" id="ARBA00032007"/>
    </source>
</evidence>
<sequence>MDQNGAEDPGTTKGKHTRNEDTTLPAETRKPATNGDYAFLQLDGGAEANRKDATTEGIYMNGLTSQDAHDTATPPSAMELHLQLPPELQQWTDNYLPFGKLLERVSQECVNDLHDAIDELADMQVPQTNAPPTNGINSLVPTNGVGGSSDINDRKKLRLMNFAQNHRDRFIKMLVLSDWSRNVDQVSKLIDLHVWFTSQRAAHDNAAFAMANMKRNMIGAKLPNPDLSTALEALSTGKAPRMPH</sequence>
<comment type="caution">
    <text evidence="12">The sequence shown here is derived from an EMBL/GenBank/DDBJ whole genome shotgun (WGS) entry which is preliminary data.</text>
</comment>
<keyword evidence="7 9" id="KW-0539">Nucleus</keyword>
<evidence type="ECO:0000259" key="11">
    <source>
        <dbReference type="Pfam" id="PF08638"/>
    </source>
</evidence>
<feature type="non-terminal residue" evidence="12">
    <location>
        <position position="244"/>
    </location>
</feature>
<comment type="similarity">
    <text evidence="2 9">Belongs to the Mediator complex subunit 14 family.</text>
</comment>
<keyword evidence="4 9" id="KW-0805">Transcription regulation</keyword>
<dbReference type="EMBL" id="JAVRRA010024814">
    <property type="protein sequence ID" value="KAK5128655.1"/>
    <property type="molecule type" value="Genomic_DNA"/>
</dbReference>
<evidence type="ECO:0000256" key="5">
    <source>
        <dbReference type="ARBA" id="ARBA00023159"/>
    </source>
</evidence>
<evidence type="ECO:0000256" key="9">
    <source>
        <dbReference type="RuleBase" id="RU365082"/>
    </source>
</evidence>
<dbReference type="PANTHER" id="PTHR12809">
    <property type="entry name" value="MEDIATOR COMPLEX SUBUNIT"/>
    <property type="match status" value="1"/>
</dbReference>
<evidence type="ECO:0000256" key="6">
    <source>
        <dbReference type="ARBA" id="ARBA00023163"/>
    </source>
</evidence>
<evidence type="ECO:0000256" key="3">
    <source>
        <dbReference type="ARBA" id="ARBA00019619"/>
    </source>
</evidence>
<evidence type="ECO:0000256" key="10">
    <source>
        <dbReference type="SAM" id="MobiDB-lite"/>
    </source>
</evidence>
<comment type="function">
    <text evidence="9">Component of the Mediator complex, a coactivator involved in the regulated transcription of nearly all RNA polymerase II-dependent genes. Mediator functions as a bridge to convey information from gene-specific regulatory proteins to the basal RNA polymerase II transcription machinery. Mediator is recruited to promoters by direct interactions with regulatory proteins and serves as a scaffold for the assembly of a functional preinitiation complex with RNA polymerase II and the general transcription factors.</text>
</comment>
<dbReference type="PANTHER" id="PTHR12809:SF2">
    <property type="entry name" value="MEDIATOR OF RNA POLYMERASE II TRANSCRIPTION SUBUNIT 14"/>
    <property type="match status" value="1"/>
</dbReference>
<proteinExistence type="inferred from homology"/>